<comment type="caution">
    <text evidence="3">The sequence shown here is derived from an EMBL/GenBank/DDBJ whole genome shotgun (WGS) entry which is preliminary data.</text>
</comment>
<proteinExistence type="predicted"/>
<dbReference type="GO" id="GO:0006354">
    <property type="term" value="P:DNA-templated transcription elongation"/>
    <property type="evidence" value="ECO:0007669"/>
    <property type="project" value="InterPro"/>
</dbReference>
<dbReference type="NCBIfam" id="NF033644">
    <property type="entry name" value="antiterm_UpxY"/>
    <property type="match status" value="1"/>
</dbReference>
<dbReference type="SMART" id="SM00739">
    <property type="entry name" value="KOW"/>
    <property type="match status" value="1"/>
</dbReference>
<dbReference type="SUPFAM" id="SSF50104">
    <property type="entry name" value="Translation proteins SH3-like domain"/>
    <property type="match status" value="1"/>
</dbReference>
<dbReference type="CDD" id="cd06091">
    <property type="entry name" value="KOW_NusG"/>
    <property type="match status" value="1"/>
</dbReference>
<dbReference type="InterPro" id="IPR005824">
    <property type="entry name" value="KOW"/>
</dbReference>
<dbReference type="Proteomes" id="UP000725002">
    <property type="component" value="Unassembled WGS sequence"/>
</dbReference>
<dbReference type="Gene3D" id="3.30.70.940">
    <property type="entry name" value="NusG, N-terminal domain"/>
    <property type="match status" value="1"/>
</dbReference>
<dbReference type="Pfam" id="PF02357">
    <property type="entry name" value="NusG"/>
    <property type="match status" value="1"/>
</dbReference>
<evidence type="ECO:0000313" key="4">
    <source>
        <dbReference type="Proteomes" id="UP000725002"/>
    </source>
</evidence>
<dbReference type="InterPro" id="IPR036735">
    <property type="entry name" value="NGN_dom_sf"/>
</dbReference>
<dbReference type="Pfam" id="PF00467">
    <property type="entry name" value="KOW"/>
    <property type="match status" value="1"/>
</dbReference>
<organism evidence="3 4">
    <name type="scientific">Candidatus Cryptobacteroides avicola</name>
    <dbReference type="NCBI Taxonomy" id="2840757"/>
    <lineage>
        <taxon>Bacteria</taxon>
        <taxon>Pseudomonadati</taxon>
        <taxon>Bacteroidota</taxon>
        <taxon>Bacteroidia</taxon>
        <taxon>Bacteroidales</taxon>
        <taxon>Candidatus Cryptobacteroides</taxon>
    </lineage>
</organism>
<dbReference type="InterPro" id="IPR006645">
    <property type="entry name" value="NGN-like_dom"/>
</dbReference>
<dbReference type="EMBL" id="JADILV010000058">
    <property type="protein sequence ID" value="MBO8484162.1"/>
    <property type="molecule type" value="Genomic_DNA"/>
</dbReference>
<feature type="domain" description="KOW" evidence="2">
    <location>
        <begin position="125"/>
        <end position="152"/>
    </location>
</feature>
<gene>
    <name evidence="3" type="ORF">IAB75_08635</name>
</gene>
<dbReference type="CDD" id="cd09895">
    <property type="entry name" value="NGN_SP_UpxY"/>
    <property type="match status" value="1"/>
</dbReference>
<dbReference type="SUPFAM" id="SSF82679">
    <property type="entry name" value="N-utilization substance G protein NusG, N-terminal domain"/>
    <property type="match status" value="1"/>
</dbReference>
<accession>A0A940II49</accession>
<evidence type="ECO:0000256" key="1">
    <source>
        <dbReference type="ARBA" id="ARBA00023163"/>
    </source>
</evidence>
<keyword evidence="1" id="KW-0804">Transcription</keyword>
<sequence length="180" mass="20796">MGNAHEQNRWYPLRVTYGRELKLKDRLDKLQLASFIPMTYKQIEKDGRRRRALVPAINNLCFVHATRCAIDDLRSQLKETIPFHYIWDRATSLPIVVPDKAMDDFIRVSSSIDDDIIYISDVSPLLKSGQKVRVIAGPFAGIEGKVVRIRKAKRVMVELPEMLAVATTYIRPEWLEMINE</sequence>
<name>A0A940II49_9BACT</name>
<protein>
    <submittedName>
        <fullName evidence="3">UpxY family transcription antiterminator</fullName>
    </submittedName>
</protein>
<reference evidence="3" key="1">
    <citation type="submission" date="2020-10" db="EMBL/GenBank/DDBJ databases">
        <authorList>
            <person name="Gilroy R."/>
        </authorList>
    </citation>
    <scope>NUCLEOTIDE SEQUENCE</scope>
    <source>
        <strain evidence="3">G3-8215</strain>
    </source>
</reference>
<dbReference type="InterPro" id="IPR008991">
    <property type="entry name" value="Translation_prot_SH3-like_sf"/>
</dbReference>
<reference evidence="3" key="2">
    <citation type="journal article" date="2021" name="PeerJ">
        <title>Extensive microbial diversity within the chicken gut microbiome revealed by metagenomics and culture.</title>
        <authorList>
            <person name="Gilroy R."/>
            <person name="Ravi A."/>
            <person name="Getino M."/>
            <person name="Pursley I."/>
            <person name="Horton D.L."/>
            <person name="Alikhan N.F."/>
            <person name="Baker D."/>
            <person name="Gharbi K."/>
            <person name="Hall N."/>
            <person name="Watson M."/>
            <person name="Adriaenssens E.M."/>
            <person name="Foster-Nyarko E."/>
            <person name="Jarju S."/>
            <person name="Secka A."/>
            <person name="Antonio M."/>
            <person name="Oren A."/>
            <person name="Chaudhuri R.R."/>
            <person name="La Ragione R."/>
            <person name="Hildebrand F."/>
            <person name="Pallen M.J."/>
        </authorList>
    </citation>
    <scope>NUCLEOTIDE SEQUENCE</scope>
    <source>
        <strain evidence="3">G3-8215</strain>
    </source>
</reference>
<dbReference type="AlphaFoldDB" id="A0A940II49"/>
<evidence type="ECO:0000313" key="3">
    <source>
        <dbReference type="EMBL" id="MBO8484162.1"/>
    </source>
</evidence>
<evidence type="ECO:0000259" key="2">
    <source>
        <dbReference type="SMART" id="SM00739"/>
    </source>
</evidence>